<name>A0A0T6BN49_9BACI</name>
<dbReference type="EMBL" id="JARRTL010000047">
    <property type="protein sequence ID" value="MEC0487893.1"/>
    <property type="molecule type" value="Genomic_DNA"/>
</dbReference>
<comment type="caution">
    <text evidence="1">The sequence shown here is derived from an EMBL/GenBank/DDBJ whole genome shotgun (WGS) entry which is preliminary data.</text>
</comment>
<reference evidence="1 3" key="1">
    <citation type="journal article" date="2015" name="Int. J. Syst. Evol. Microbiol.">
        <title>Bacillus glycinifermentans sp. nov., isolated from fermented soybean paste.</title>
        <authorList>
            <person name="Kim S.J."/>
            <person name="Dunlap C.A."/>
            <person name="Kwon S.W."/>
            <person name="Rooney A.P."/>
        </authorList>
    </citation>
    <scope>NUCLEOTIDE SEQUENCE [LARGE SCALE GENOMIC DNA]</scope>
    <source>
        <strain evidence="1 3">GO-13</strain>
    </source>
</reference>
<dbReference type="Proteomes" id="UP001341297">
    <property type="component" value="Unassembled WGS sequence"/>
</dbReference>
<dbReference type="EMBL" id="LECW02000023">
    <property type="protein sequence ID" value="KRT93081.1"/>
    <property type="molecule type" value="Genomic_DNA"/>
</dbReference>
<sequence>MNNDNTAAKGMEDEFKGSIAVLRGDGMRHIIKSLQKTYRLYKQPHNIGDLIEFEQKQWIIIGIEAISINFDKVKVIYTIQNAEESYVYPPEFNRSNQTFAFEKRIRTGKEPVLETIQPGRVFWVKGKPYQSIGFTDISIEFTDIVIGFEGRLVQPIPTKEVRGKVLNERKKKLNLQIF</sequence>
<dbReference type="Proteomes" id="UP000036168">
    <property type="component" value="Unassembled WGS sequence"/>
</dbReference>
<dbReference type="RefSeq" id="WP_048353739.1">
    <property type="nucleotide sequence ID" value="NZ_JARRTL010000047.1"/>
</dbReference>
<evidence type="ECO:0000313" key="3">
    <source>
        <dbReference type="Proteomes" id="UP000036168"/>
    </source>
</evidence>
<dbReference type="AlphaFoldDB" id="A0A0T6BN49"/>
<dbReference type="OrthoDB" id="2628862at2"/>
<evidence type="ECO:0000313" key="4">
    <source>
        <dbReference type="Proteomes" id="UP001341297"/>
    </source>
</evidence>
<gene>
    <name evidence="1" type="ORF">AB447_203875</name>
    <name evidence="2" type="ORF">P8828_24410</name>
</gene>
<keyword evidence="4" id="KW-1185">Reference proteome</keyword>
<proteinExistence type="predicted"/>
<organism evidence="1 3">
    <name type="scientific">Bacillus glycinifermentans</name>
    <dbReference type="NCBI Taxonomy" id="1664069"/>
    <lineage>
        <taxon>Bacteria</taxon>
        <taxon>Bacillati</taxon>
        <taxon>Bacillota</taxon>
        <taxon>Bacilli</taxon>
        <taxon>Bacillales</taxon>
        <taxon>Bacillaceae</taxon>
        <taxon>Bacillus</taxon>
    </lineage>
</organism>
<reference evidence="2 4" key="3">
    <citation type="submission" date="2023-03" db="EMBL/GenBank/DDBJ databases">
        <title>Agriculturally important microbes genome sequencing.</title>
        <authorList>
            <person name="Dunlap C."/>
        </authorList>
    </citation>
    <scope>NUCLEOTIDE SEQUENCE [LARGE SCALE GENOMIC DNA]</scope>
    <source>
        <strain evidence="2 4">CBP-3203</strain>
    </source>
</reference>
<protein>
    <submittedName>
        <fullName evidence="1">Uncharacterized protein</fullName>
    </submittedName>
</protein>
<evidence type="ECO:0000313" key="2">
    <source>
        <dbReference type="EMBL" id="MEC0487893.1"/>
    </source>
</evidence>
<accession>A0A0T6BN49</accession>
<reference evidence="1" key="2">
    <citation type="submission" date="2015-10" db="EMBL/GenBank/DDBJ databases">
        <authorList>
            <person name="Gilbert D.G."/>
        </authorList>
    </citation>
    <scope>NUCLEOTIDE SEQUENCE</scope>
    <source>
        <strain evidence="1">GO-13</strain>
    </source>
</reference>
<evidence type="ECO:0000313" key="1">
    <source>
        <dbReference type="EMBL" id="KRT93081.1"/>
    </source>
</evidence>